<accession>A0A6J4JUF7</accession>
<dbReference type="AlphaFoldDB" id="A0A6J4JUF7"/>
<dbReference type="Gene3D" id="3.30.750.70">
    <property type="entry name" value="4-hydroxybutyrate coenzyme like domains"/>
    <property type="match status" value="1"/>
</dbReference>
<organism evidence="5">
    <name type="scientific">uncultured Actinomycetospora sp</name>
    <dbReference type="NCBI Taxonomy" id="1135996"/>
    <lineage>
        <taxon>Bacteria</taxon>
        <taxon>Bacillati</taxon>
        <taxon>Actinomycetota</taxon>
        <taxon>Actinomycetes</taxon>
        <taxon>Pseudonocardiales</taxon>
        <taxon>Pseudonocardiaceae</taxon>
        <taxon>Actinomycetospora</taxon>
        <taxon>environmental samples</taxon>
    </lineage>
</organism>
<dbReference type="InterPro" id="IPR026888">
    <property type="entry name" value="AcetylCoA_hyd_C"/>
</dbReference>
<evidence type="ECO:0000259" key="3">
    <source>
        <dbReference type="Pfam" id="PF02550"/>
    </source>
</evidence>
<dbReference type="Pfam" id="PF02550">
    <property type="entry name" value="AcetylCoA_hydro"/>
    <property type="match status" value="1"/>
</dbReference>
<name>A0A6J4JUF7_9PSEU</name>
<dbReference type="PANTHER" id="PTHR21432:SF20">
    <property type="entry name" value="ACETYL-COA HYDROLASE"/>
    <property type="match status" value="1"/>
</dbReference>
<dbReference type="Gene3D" id="3.40.1080.20">
    <property type="entry name" value="Acetyl-CoA hydrolase/transferase C-terminal domain"/>
    <property type="match status" value="1"/>
</dbReference>
<reference evidence="5" key="1">
    <citation type="submission" date="2020-02" db="EMBL/GenBank/DDBJ databases">
        <authorList>
            <person name="Meier V. D."/>
        </authorList>
    </citation>
    <scope>NUCLEOTIDE SEQUENCE</scope>
    <source>
        <strain evidence="5">AVDCRST_MAG54</strain>
    </source>
</reference>
<feature type="domain" description="Acetyl-CoA hydrolase/transferase C-terminal" evidence="4">
    <location>
        <begin position="273"/>
        <end position="425"/>
    </location>
</feature>
<feature type="domain" description="Acetyl-CoA hydrolase/transferase N-terminal" evidence="3">
    <location>
        <begin position="70"/>
        <end position="181"/>
    </location>
</feature>
<dbReference type="GO" id="GO:0008775">
    <property type="term" value="F:acetate CoA-transferase activity"/>
    <property type="evidence" value="ECO:0007669"/>
    <property type="project" value="InterPro"/>
</dbReference>
<dbReference type="Gene3D" id="3.40.1080.10">
    <property type="entry name" value="Glutaconate Coenzyme A-transferase"/>
    <property type="match status" value="1"/>
</dbReference>
<dbReference type="SUPFAM" id="SSF100950">
    <property type="entry name" value="NagB/RpiA/CoA transferase-like"/>
    <property type="match status" value="2"/>
</dbReference>
<dbReference type="InterPro" id="IPR037171">
    <property type="entry name" value="NagB/RpiA_transferase-like"/>
</dbReference>
<dbReference type="InterPro" id="IPR046433">
    <property type="entry name" value="ActCoA_hydro"/>
</dbReference>
<evidence type="ECO:0000313" key="5">
    <source>
        <dbReference type="EMBL" id="CAA9287549.1"/>
    </source>
</evidence>
<evidence type="ECO:0000259" key="4">
    <source>
        <dbReference type="Pfam" id="PF13336"/>
    </source>
</evidence>
<evidence type="ECO:0000256" key="1">
    <source>
        <dbReference type="ARBA" id="ARBA00009632"/>
    </source>
</evidence>
<keyword evidence="5" id="KW-0378">Hydrolase</keyword>
<dbReference type="PANTHER" id="PTHR21432">
    <property type="entry name" value="ACETYL-COA HYDROLASE-RELATED"/>
    <property type="match status" value="1"/>
</dbReference>
<dbReference type="Pfam" id="PF13336">
    <property type="entry name" value="AcetylCoA_hyd_C"/>
    <property type="match status" value="1"/>
</dbReference>
<dbReference type="EMBL" id="CADCTH010000524">
    <property type="protein sequence ID" value="CAA9287549.1"/>
    <property type="molecule type" value="Genomic_DNA"/>
</dbReference>
<proteinExistence type="inferred from homology"/>
<dbReference type="InterPro" id="IPR038460">
    <property type="entry name" value="AcetylCoA_hyd_C_sf"/>
</dbReference>
<dbReference type="GO" id="GO:0006083">
    <property type="term" value="P:acetate metabolic process"/>
    <property type="evidence" value="ECO:0007669"/>
    <property type="project" value="InterPro"/>
</dbReference>
<protein>
    <submittedName>
        <fullName evidence="5">Acetyl-CoA hydrolase/transferase</fullName>
    </submittedName>
</protein>
<evidence type="ECO:0000256" key="2">
    <source>
        <dbReference type="ARBA" id="ARBA00022679"/>
    </source>
</evidence>
<comment type="similarity">
    <text evidence="1">Belongs to the acetyl-CoA hydrolase/transferase family.</text>
</comment>
<dbReference type="GO" id="GO:0016787">
    <property type="term" value="F:hydrolase activity"/>
    <property type="evidence" value="ECO:0007669"/>
    <property type="project" value="UniProtKB-KW"/>
</dbReference>
<sequence>MTAPLDQARTDGPSPAERRLLELVRPGADVIVPIGQGEPPTLLDLLEANAEHLDGVRIHRMDPFVERPYIRGAYGDRLRHVDYYLGPGSRQAYRDGLCDLVPNHFSEMPLLLRQSTQRSVVLAAAAGPDADGYFSLGTNADYVASMIGEVPFLLEVTPAMPFTRGANLLHADQVAGWIATDRPLAPVHHRTPSAADHTIAGLVADLVPDGACLQIGVGGTPDAVTAALTGHRDLGVHTECLAAGLADLVDTGVVTGARKKQMPGTHVTTFSIGDAAMHRWLDGRDDVAFMPVEWTNDPRTVAHEPNFVSINATTEVDLLGQAASETIGGRYWSSSGGQADFARGAMYSPGGRAFLVTHAATSHGFSRIRAQLTPGSVVTTLKNTVDHVVTEFGVASLRGRSIAQRARELIAIAHPEHRDALRHEAKELAILP</sequence>
<dbReference type="InterPro" id="IPR003702">
    <property type="entry name" value="ActCoA_hydro_N"/>
</dbReference>
<gene>
    <name evidence="5" type="ORF">AVDCRST_MAG54-4166</name>
</gene>
<keyword evidence="2 5" id="KW-0808">Transferase</keyword>